<evidence type="ECO:0000313" key="3">
    <source>
        <dbReference type="Proteomes" id="UP000326979"/>
    </source>
</evidence>
<reference evidence="2 3" key="1">
    <citation type="submission" date="2019-07" db="EMBL/GenBank/DDBJ databases">
        <title>New species of Amycolatopsis and Streptomyces.</title>
        <authorList>
            <person name="Duangmal K."/>
            <person name="Teo W.F.A."/>
            <person name="Lipun K."/>
        </authorList>
    </citation>
    <scope>NUCLEOTIDE SEQUENCE [LARGE SCALE GENOMIC DNA]</scope>
    <source>
        <strain evidence="2 3">TISTR 2346</strain>
    </source>
</reference>
<dbReference type="PANTHER" id="PTHR43784">
    <property type="entry name" value="GDSL-LIKE LIPASE/ACYLHYDROLASE, PUTATIVE (AFU_ORTHOLOGUE AFUA_2G00820)-RELATED"/>
    <property type="match status" value="1"/>
</dbReference>
<gene>
    <name evidence="2" type="ORF">FNH04_40275</name>
</gene>
<comment type="caution">
    <text evidence="2">The sequence shown here is derived from an EMBL/GenBank/DDBJ whole genome shotgun (WGS) entry which is preliminary data.</text>
</comment>
<name>A0A5N8WEK3_9ACTN</name>
<keyword evidence="3" id="KW-1185">Reference proteome</keyword>
<proteinExistence type="predicted"/>
<dbReference type="InterPro" id="IPR053140">
    <property type="entry name" value="GDSL_Rv0518-like"/>
</dbReference>
<dbReference type="OrthoDB" id="1828825at2"/>
<evidence type="ECO:0000259" key="1">
    <source>
        <dbReference type="Pfam" id="PF13472"/>
    </source>
</evidence>
<sequence length="382" mass="40484">MTTTWIAAHRAAVINPHEDFALFPVRSFTGQTVRQAIRPAGGGEALRVRLSNRYGTTPLKIGGAHLAQRTRGSGIDPTTDTTLLFDGTPTVTVPPGEDTVSDPVTRTVTAGEELVISLYLPGHTGPSTYSAVPYDIGYTVHGNQLDAEVLHDAEELPTGHFLTGIDVRAPEGTRIAVGFGDSWIEGMATTPGTGHSLPARLDRRLTRGWIVNQGISGNRLLTDEIGDHLLARVQRDVLDVPGVSHVLVHIGLNDLGLPGAIAFPEPGKLPTADDLITGLTALADRLHTAGLTVIGSTIGPYAGTVYPGYDTEEGQAVRLRVNEWLSGDDHPFDAIADLAAAVADPDHPDRIREEYNSGDGLHVNDAGTKALADAVDLTLLDL</sequence>
<dbReference type="GO" id="GO:0016787">
    <property type="term" value="F:hydrolase activity"/>
    <property type="evidence" value="ECO:0007669"/>
    <property type="project" value="UniProtKB-KW"/>
</dbReference>
<protein>
    <submittedName>
        <fullName evidence="2">SGNH/GDSL hydrolase family protein</fullName>
    </submittedName>
</protein>
<dbReference type="SUPFAM" id="SSF52266">
    <property type="entry name" value="SGNH hydrolase"/>
    <property type="match status" value="1"/>
</dbReference>
<organism evidence="2 3">
    <name type="scientific">Streptomyces phyllanthi</name>
    <dbReference type="NCBI Taxonomy" id="1803180"/>
    <lineage>
        <taxon>Bacteria</taxon>
        <taxon>Bacillati</taxon>
        <taxon>Actinomycetota</taxon>
        <taxon>Actinomycetes</taxon>
        <taxon>Kitasatosporales</taxon>
        <taxon>Streptomycetaceae</taxon>
        <taxon>Streptomyces</taxon>
    </lineage>
</organism>
<dbReference type="Gene3D" id="3.40.50.1110">
    <property type="entry name" value="SGNH hydrolase"/>
    <property type="match status" value="1"/>
</dbReference>
<feature type="domain" description="SGNH hydrolase-type esterase" evidence="1">
    <location>
        <begin position="179"/>
        <end position="369"/>
    </location>
</feature>
<accession>A0A5N8WEK3</accession>
<dbReference type="RefSeq" id="WP_152791118.1">
    <property type="nucleotide sequence ID" value="NZ_BAABEQ010000076.1"/>
</dbReference>
<dbReference type="Pfam" id="PF13472">
    <property type="entry name" value="Lipase_GDSL_2"/>
    <property type="match status" value="1"/>
</dbReference>
<dbReference type="Proteomes" id="UP000326979">
    <property type="component" value="Unassembled WGS sequence"/>
</dbReference>
<dbReference type="AlphaFoldDB" id="A0A5N8WEK3"/>
<evidence type="ECO:0000313" key="2">
    <source>
        <dbReference type="EMBL" id="MPY45921.1"/>
    </source>
</evidence>
<keyword evidence="2" id="KW-0378">Hydrolase</keyword>
<dbReference type="EMBL" id="VJZE01000539">
    <property type="protein sequence ID" value="MPY45921.1"/>
    <property type="molecule type" value="Genomic_DNA"/>
</dbReference>
<dbReference type="InterPro" id="IPR013830">
    <property type="entry name" value="SGNH_hydro"/>
</dbReference>
<dbReference type="InterPro" id="IPR036514">
    <property type="entry name" value="SGNH_hydro_sf"/>
</dbReference>
<dbReference type="PANTHER" id="PTHR43784:SF2">
    <property type="entry name" value="GDSL-LIKE LIPASE_ACYLHYDROLASE, PUTATIVE (AFU_ORTHOLOGUE AFUA_2G00820)-RELATED"/>
    <property type="match status" value="1"/>
</dbReference>